<dbReference type="SUPFAM" id="SSF161098">
    <property type="entry name" value="MetI-like"/>
    <property type="match status" value="1"/>
</dbReference>
<feature type="transmembrane region" description="Helical" evidence="7">
    <location>
        <begin position="58"/>
        <end position="82"/>
    </location>
</feature>
<dbReference type="PANTHER" id="PTHR30450">
    <property type="entry name" value="ABC TRANSPORTER PERMEASE"/>
    <property type="match status" value="1"/>
</dbReference>
<evidence type="ECO:0000256" key="3">
    <source>
        <dbReference type="ARBA" id="ARBA00022475"/>
    </source>
</evidence>
<feature type="transmembrane region" description="Helical" evidence="7">
    <location>
        <begin position="151"/>
        <end position="174"/>
    </location>
</feature>
<reference evidence="10" key="1">
    <citation type="journal article" date="2019" name="Int. J. Syst. Evol. Microbiol.">
        <title>The Global Catalogue of Microorganisms (GCM) 10K type strain sequencing project: providing services to taxonomists for standard genome sequencing and annotation.</title>
        <authorList>
            <consortium name="The Broad Institute Genomics Platform"/>
            <consortium name="The Broad Institute Genome Sequencing Center for Infectious Disease"/>
            <person name="Wu L."/>
            <person name="Ma J."/>
        </authorList>
    </citation>
    <scope>NUCLEOTIDE SEQUENCE [LARGE SCALE GENOMIC DNA]</scope>
    <source>
        <strain evidence="10">JCM 12774</strain>
    </source>
</reference>
<evidence type="ECO:0000259" key="8">
    <source>
        <dbReference type="PROSITE" id="PS50928"/>
    </source>
</evidence>
<keyword evidence="2 7" id="KW-0813">Transport</keyword>
<dbReference type="InterPro" id="IPR035906">
    <property type="entry name" value="MetI-like_sf"/>
</dbReference>
<protein>
    <submittedName>
        <fullName evidence="9">ABC transporter permease</fullName>
    </submittedName>
</protein>
<dbReference type="InterPro" id="IPR000515">
    <property type="entry name" value="MetI-like"/>
</dbReference>
<evidence type="ECO:0000256" key="4">
    <source>
        <dbReference type="ARBA" id="ARBA00022692"/>
    </source>
</evidence>
<dbReference type="CDD" id="cd06261">
    <property type="entry name" value="TM_PBP2"/>
    <property type="match status" value="1"/>
</dbReference>
<keyword evidence="5 7" id="KW-1133">Transmembrane helix</keyword>
<dbReference type="PROSITE" id="PS50928">
    <property type="entry name" value="ABC_TM1"/>
    <property type="match status" value="1"/>
</dbReference>
<keyword evidence="4 7" id="KW-0812">Transmembrane</keyword>
<evidence type="ECO:0000313" key="10">
    <source>
        <dbReference type="Proteomes" id="UP001500340"/>
    </source>
</evidence>
<feature type="transmembrane region" description="Helical" evidence="7">
    <location>
        <begin position="25"/>
        <end position="46"/>
    </location>
</feature>
<dbReference type="InterPro" id="IPR051322">
    <property type="entry name" value="AA_ABC_Transporter_Permease"/>
</dbReference>
<proteinExistence type="inferred from homology"/>
<dbReference type="EMBL" id="BAAACX010000012">
    <property type="protein sequence ID" value="GAA0396503.1"/>
    <property type="molecule type" value="Genomic_DNA"/>
</dbReference>
<evidence type="ECO:0000256" key="6">
    <source>
        <dbReference type="ARBA" id="ARBA00023136"/>
    </source>
</evidence>
<accession>A0ABP3IBM7</accession>
<evidence type="ECO:0000313" key="9">
    <source>
        <dbReference type="EMBL" id="GAA0396503.1"/>
    </source>
</evidence>
<evidence type="ECO:0000256" key="2">
    <source>
        <dbReference type="ARBA" id="ARBA00022448"/>
    </source>
</evidence>
<dbReference type="Proteomes" id="UP001500340">
    <property type="component" value="Unassembled WGS sequence"/>
</dbReference>
<keyword evidence="10" id="KW-1185">Reference proteome</keyword>
<evidence type="ECO:0000256" key="5">
    <source>
        <dbReference type="ARBA" id="ARBA00022989"/>
    </source>
</evidence>
<feature type="transmembrane region" description="Helical" evidence="7">
    <location>
        <begin position="194"/>
        <end position="213"/>
    </location>
</feature>
<feature type="domain" description="ABC transmembrane type-1" evidence="8">
    <location>
        <begin position="19"/>
        <end position="213"/>
    </location>
</feature>
<sequence>MMWGLDFSKIDWSEMGTASVDTLQMMLYSTLFTLVIGLPLGVLLYVSSRSNSTVLQWVYRVMSFIVNIIRSVPFIILIVALIPLTRAIVGVSSGVQGTIPPLVIAAAPFFARLVETALREVDRGVIEASQAMGATPFQVIRKVLLPESLPGLLAGITITVVTLVSYTAMSGMIGGGGLGDLAIRYGYYRYEKEVMIVSVIFMVILVQVLQMLGDRLVIYFTRK</sequence>
<name>A0ABP3IBM7_9BACL</name>
<organism evidence="9 10">
    <name type="scientific">Paenibacillus motobuensis</name>
    <dbReference type="NCBI Taxonomy" id="295324"/>
    <lineage>
        <taxon>Bacteria</taxon>
        <taxon>Bacillati</taxon>
        <taxon>Bacillota</taxon>
        <taxon>Bacilli</taxon>
        <taxon>Bacillales</taxon>
        <taxon>Paenibacillaceae</taxon>
        <taxon>Paenibacillus</taxon>
    </lineage>
</organism>
<comment type="similarity">
    <text evidence="7">Belongs to the binding-protein-dependent transport system permease family.</text>
</comment>
<keyword evidence="6 7" id="KW-0472">Membrane</keyword>
<dbReference type="NCBIfam" id="NF008049">
    <property type="entry name" value="PRK10782.1"/>
    <property type="match status" value="1"/>
</dbReference>
<evidence type="ECO:0000256" key="7">
    <source>
        <dbReference type="RuleBase" id="RU363032"/>
    </source>
</evidence>
<dbReference type="Gene3D" id="1.10.3720.10">
    <property type="entry name" value="MetI-like"/>
    <property type="match status" value="1"/>
</dbReference>
<dbReference type="PANTHER" id="PTHR30450:SF1">
    <property type="entry name" value="D-METHIONINE TRANSPORT SYSTEM PERMEASE PROTEIN METI-RELATED"/>
    <property type="match status" value="1"/>
</dbReference>
<keyword evidence="3" id="KW-1003">Cell membrane</keyword>
<comment type="subcellular location">
    <subcellularLocation>
        <location evidence="1 7">Cell membrane</location>
        <topology evidence="1 7">Multi-pass membrane protein</topology>
    </subcellularLocation>
</comment>
<dbReference type="Pfam" id="PF00528">
    <property type="entry name" value="BPD_transp_1"/>
    <property type="match status" value="1"/>
</dbReference>
<gene>
    <name evidence="9" type="ORF">GCM10008933_28870</name>
</gene>
<comment type="caution">
    <text evidence="9">The sequence shown here is derived from an EMBL/GenBank/DDBJ whole genome shotgun (WGS) entry which is preliminary data.</text>
</comment>
<evidence type="ECO:0000256" key="1">
    <source>
        <dbReference type="ARBA" id="ARBA00004651"/>
    </source>
</evidence>